<reference evidence="2" key="1">
    <citation type="journal article" date="2017" name="Genome Biol.">
        <title>Comparative genomics reveals high biological diversity and specific adaptations in the industrially and medically important fungal genus Aspergillus.</title>
        <authorList>
            <person name="de Vries R.P."/>
            <person name="Riley R."/>
            <person name="Wiebenga A."/>
            <person name="Aguilar-Osorio G."/>
            <person name="Amillis S."/>
            <person name="Uchima C.A."/>
            <person name="Anderluh G."/>
            <person name="Asadollahi M."/>
            <person name="Askin M."/>
            <person name="Barry K."/>
            <person name="Battaglia E."/>
            <person name="Bayram O."/>
            <person name="Benocci T."/>
            <person name="Braus-Stromeyer S.A."/>
            <person name="Caldana C."/>
            <person name="Canovas D."/>
            <person name="Cerqueira G.C."/>
            <person name="Chen F."/>
            <person name="Chen W."/>
            <person name="Choi C."/>
            <person name="Clum A."/>
            <person name="Dos Santos R.A."/>
            <person name="Damasio A.R."/>
            <person name="Diallinas G."/>
            <person name="Emri T."/>
            <person name="Fekete E."/>
            <person name="Flipphi M."/>
            <person name="Freyberg S."/>
            <person name="Gallo A."/>
            <person name="Gournas C."/>
            <person name="Habgood R."/>
            <person name="Hainaut M."/>
            <person name="Harispe M.L."/>
            <person name="Henrissat B."/>
            <person name="Hilden K.S."/>
            <person name="Hope R."/>
            <person name="Hossain A."/>
            <person name="Karabika E."/>
            <person name="Karaffa L."/>
            <person name="Karanyi Z."/>
            <person name="Krasevec N."/>
            <person name="Kuo A."/>
            <person name="Kusch H."/>
            <person name="LaButti K."/>
            <person name="Lagendijk E.L."/>
            <person name="Lapidus A."/>
            <person name="Levasseur A."/>
            <person name="Lindquist E."/>
            <person name="Lipzen A."/>
            <person name="Logrieco A.F."/>
            <person name="MacCabe A."/>
            <person name="Maekelae M.R."/>
            <person name="Malavazi I."/>
            <person name="Melin P."/>
            <person name="Meyer V."/>
            <person name="Mielnichuk N."/>
            <person name="Miskei M."/>
            <person name="Molnar A.P."/>
            <person name="Mule G."/>
            <person name="Ngan C.Y."/>
            <person name="Orejas M."/>
            <person name="Orosz E."/>
            <person name="Ouedraogo J.P."/>
            <person name="Overkamp K.M."/>
            <person name="Park H.-S."/>
            <person name="Perrone G."/>
            <person name="Piumi F."/>
            <person name="Punt P.J."/>
            <person name="Ram A.F."/>
            <person name="Ramon A."/>
            <person name="Rauscher S."/>
            <person name="Record E."/>
            <person name="Riano-Pachon D.M."/>
            <person name="Robert V."/>
            <person name="Roehrig J."/>
            <person name="Ruller R."/>
            <person name="Salamov A."/>
            <person name="Salih N.S."/>
            <person name="Samson R.A."/>
            <person name="Sandor E."/>
            <person name="Sanguinetti M."/>
            <person name="Schuetze T."/>
            <person name="Sepcic K."/>
            <person name="Shelest E."/>
            <person name="Sherlock G."/>
            <person name="Sophianopoulou V."/>
            <person name="Squina F.M."/>
            <person name="Sun H."/>
            <person name="Susca A."/>
            <person name="Todd R.B."/>
            <person name="Tsang A."/>
            <person name="Unkles S.E."/>
            <person name="van de Wiele N."/>
            <person name="van Rossen-Uffink D."/>
            <person name="Oliveira J.V."/>
            <person name="Vesth T.C."/>
            <person name="Visser J."/>
            <person name="Yu J.-H."/>
            <person name="Zhou M."/>
            <person name="Andersen M.R."/>
            <person name="Archer D.B."/>
            <person name="Baker S.E."/>
            <person name="Benoit I."/>
            <person name="Brakhage A.A."/>
            <person name="Braus G.H."/>
            <person name="Fischer R."/>
            <person name="Frisvad J.C."/>
            <person name="Goldman G.H."/>
            <person name="Houbraken J."/>
            <person name="Oakley B."/>
            <person name="Pocsi I."/>
            <person name="Scazzocchio C."/>
            <person name="Seiboth B."/>
            <person name="vanKuyk P.A."/>
            <person name="Wortman J."/>
            <person name="Dyer P.S."/>
            <person name="Grigoriev I.V."/>
        </authorList>
    </citation>
    <scope>NUCLEOTIDE SEQUENCE [LARGE SCALE GENOMIC DNA]</scope>
    <source>
        <strain evidence="2">CBS 593.65</strain>
    </source>
</reference>
<protein>
    <submittedName>
        <fullName evidence="1">Uncharacterized protein</fullName>
    </submittedName>
</protein>
<evidence type="ECO:0000313" key="1">
    <source>
        <dbReference type="EMBL" id="OJJ51901.1"/>
    </source>
</evidence>
<sequence length="189" mass="21784">MTSFMGPQGFFHWDSKESRTQGSSSYFQIFTFPSSTKFHRSVVAINLRQLPFARLPEPSFEFWHQICSTTDHPYHTAKWEMGHLSETCPHFLVVRIAPLICRRDGQTGTVSESRDLFPRAIYLIRSVGSRIHLEFDKAVANIDRIRMIYIRRKESKMKGVGRDPFLNIVIIITSNWTQSLGVTGCINKS</sequence>
<proteinExistence type="predicted"/>
<dbReference type="AlphaFoldDB" id="A0A1L9SXV8"/>
<keyword evidence="2" id="KW-1185">Reference proteome</keyword>
<dbReference type="GeneID" id="63767463"/>
<accession>A0A1L9SXV8</accession>
<organism evidence="1 2">
    <name type="scientific">Aspergillus sydowii CBS 593.65</name>
    <dbReference type="NCBI Taxonomy" id="1036612"/>
    <lineage>
        <taxon>Eukaryota</taxon>
        <taxon>Fungi</taxon>
        <taxon>Dikarya</taxon>
        <taxon>Ascomycota</taxon>
        <taxon>Pezizomycotina</taxon>
        <taxon>Eurotiomycetes</taxon>
        <taxon>Eurotiomycetidae</taxon>
        <taxon>Eurotiales</taxon>
        <taxon>Aspergillaceae</taxon>
        <taxon>Aspergillus</taxon>
        <taxon>Aspergillus subgen. Nidulantes</taxon>
    </lineage>
</organism>
<dbReference type="EMBL" id="KV878614">
    <property type="protein sequence ID" value="OJJ51901.1"/>
    <property type="molecule type" value="Genomic_DNA"/>
</dbReference>
<gene>
    <name evidence="1" type="ORF">ASPSYDRAFT_846942</name>
</gene>
<dbReference type="VEuPathDB" id="FungiDB:ASPSYDRAFT_846942"/>
<dbReference type="Proteomes" id="UP000184356">
    <property type="component" value="Unassembled WGS sequence"/>
</dbReference>
<evidence type="ECO:0000313" key="2">
    <source>
        <dbReference type="Proteomes" id="UP000184356"/>
    </source>
</evidence>
<dbReference type="RefSeq" id="XP_040695707.1">
    <property type="nucleotide sequence ID" value="XM_040851390.1"/>
</dbReference>
<name>A0A1L9SXV8_9EURO</name>